<dbReference type="RefSeq" id="XP_015465977.1">
    <property type="nucleotide sequence ID" value="XM_015613184.1"/>
</dbReference>
<comment type="caution">
    <text evidence="2">The sequence shown here is derived from an EMBL/GenBank/DDBJ whole genome shotgun (WGS) entry which is preliminary data.</text>
</comment>
<reference evidence="2 3" key="1">
    <citation type="submission" date="2015-11" db="EMBL/GenBank/DDBJ databases">
        <title>The genome of Debaryomyces fabryi.</title>
        <authorList>
            <person name="Tafer H."/>
            <person name="Lopandic K."/>
        </authorList>
    </citation>
    <scope>NUCLEOTIDE SEQUENCE [LARGE SCALE GENOMIC DNA]</scope>
    <source>
        <strain evidence="2 3">CBS 789</strain>
    </source>
</reference>
<organism evidence="2 3">
    <name type="scientific">Debaryomyces fabryi</name>
    <dbReference type="NCBI Taxonomy" id="58627"/>
    <lineage>
        <taxon>Eukaryota</taxon>
        <taxon>Fungi</taxon>
        <taxon>Dikarya</taxon>
        <taxon>Ascomycota</taxon>
        <taxon>Saccharomycotina</taxon>
        <taxon>Pichiomycetes</taxon>
        <taxon>Debaryomycetaceae</taxon>
        <taxon>Debaryomyces</taxon>
    </lineage>
</organism>
<feature type="region of interest" description="Disordered" evidence="1">
    <location>
        <begin position="446"/>
        <end position="477"/>
    </location>
</feature>
<dbReference type="Proteomes" id="UP000054251">
    <property type="component" value="Unassembled WGS sequence"/>
</dbReference>
<proteinExistence type="predicted"/>
<evidence type="ECO:0000313" key="3">
    <source>
        <dbReference type="Proteomes" id="UP000054251"/>
    </source>
</evidence>
<dbReference type="PANTHER" id="PTHR16469">
    <property type="entry name" value="UBIQUITIN-ASSOCIATED AND SH3 DOMAIN-CONTAINING BA-RELATED"/>
    <property type="match status" value="1"/>
</dbReference>
<dbReference type="Gene3D" id="3.40.50.1240">
    <property type="entry name" value="Phosphoglycerate mutase-like"/>
    <property type="match status" value="1"/>
</dbReference>
<feature type="compositionally biased region" description="Low complexity" evidence="1">
    <location>
        <begin position="677"/>
        <end position="688"/>
    </location>
</feature>
<feature type="region of interest" description="Disordered" evidence="1">
    <location>
        <begin position="300"/>
        <end position="334"/>
    </location>
</feature>
<accession>A0A0V1PUL9</accession>
<dbReference type="SUPFAM" id="SSF53254">
    <property type="entry name" value="Phosphoglycerate mutase-like"/>
    <property type="match status" value="1"/>
</dbReference>
<dbReference type="InterPro" id="IPR029033">
    <property type="entry name" value="His_PPase_superfam"/>
</dbReference>
<dbReference type="OrthoDB" id="3898179at2759"/>
<feature type="compositionally biased region" description="Low complexity" evidence="1">
    <location>
        <begin position="616"/>
        <end position="629"/>
    </location>
</feature>
<gene>
    <name evidence="2" type="ORF">AC631_04355</name>
</gene>
<feature type="region of interest" description="Disordered" evidence="1">
    <location>
        <begin position="595"/>
        <end position="728"/>
    </location>
</feature>
<evidence type="ECO:0000313" key="2">
    <source>
        <dbReference type="EMBL" id="KRZ99874.1"/>
    </source>
</evidence>
<dbReference type="GeneID" id="26841364"/>
<feature type="compositionally biased region" description="Polar residues" evidence="1">
    <location>
        <begin position="300"/>
        <end position="322"/>
    </location>
</feature>
<dbReference type="PANTHER" id="PTHR16469:SF27">
    <property type="entry name" value="UBIQUITIN-ASSOCIATED AND SH3 DOMAIN-CONTAINING BA-RELATED"/>
    <property type="match status" value="1"/>
</dbReference>
<dbReference type="InterPro" id="IPR051710">
    <property type="entry name" value="Phosphatase_SH3-domain"/>
</dbReference>
<protein>
    <submittedName>
        <fullName evidence="2">Uncharacterized protein</fullName>
    </submittedName>
</protein>
<feature type="compositionally biased region" description="Polar residues" evidence="1">
    <location>
        <begin position="388"/>
        <end position="397"/>
    </location>
</feature>
<feature type="compositionally biased region" description="Acidic residues" evidence="1">
    <location>
        <begin position="689"/>
        <end position="704"/>
    </location>
</feature>
<keyword evidence="3" id="KW-1185">Reference proteome</keyword>
<dbReference type="AlphaFoldDB" id="A0A0V1PUL9"/>
<feature type="compositionally biased region" description="Polar residues" evidence="1">
    <location>
        <begin position="446"/>
        <end position="468"/>
    </location>
</feature>
<sequence>MAELYFLRHGQRIDHVSSKEENGIEAIYKDYKEYDPSLATSAIGQVETVGREILEHTQVFDDNESGSVRKNVFIHFSPYLRCCQTADLLVSNLKARFEEKYPKYKVRFQLLGDFALSEWVHDKMKNKPPFVDSNDAYHMYTPNIKLLKNRSCVSNFRPTNTLGPYNGPDLSYKDYQANCKEYFQKLLATYNRPVHLKNQDIIIVISHGYAINNFLSYFINHPIFDEIPEASLNFARRVLENEDYEIEDPLDLEQYKWKLFKDSLGLLEKEDIDSTLNLETDIVYYKTNFFKKDDFDESNNLKLPNAPTQEQPRASFRMSTARSTKDPNRPEVITNYNPICPAAKDWSPQMSKQFDVKTNFKLKAINDEAFKKTFNISNHPSKPISPEVSPNSEPTRNNSVIDLTKLIDNEEANRPMKLKYSTTSEIPIHRLNSKINSQVNLAQYQRDNASSNDNSTTDLPKFLSSLQNKPRKRSTSNPILATVAHNAKDSYFPLNIVGKVGNRQSNDLLASIDSGSPVDDYGSGSDLDIIEEHNVRPIQGPQQPENPLLSRSQSLNYKRNISDKGTTSLLAKYKQHQLNNESDDSDSHQKAFALPYNLGRNNQYQKTTTTPPPRRTPSSPVSNTSPRVRNSIKFIPSVFNGDGTNGAVGGTSTPTGFSVPNTNATSKKPMFYHFNSDDGSNSDSGDSSSDIDDYNGDGDEDDKMDVDKDKQKPKKKKEQYIWFGQNRR</sequence>
<feature type="region of interest" description="Disordered" evidence="1">
    <location>
        <begin position="376"/>
        <end position="397"/>
    </location>
</feature>
<evidence type="ECO:0000256" key="1">
    <source>
        <dbReference type="SAM" id="MobiDB-lite"/>
    </source>
</evidence>
<feature type="compositionally biased region" description="Polar residues" evidence="1">
    <location>
        <begin position="650"/>
        <end position="666"/>
    </location>
</feature>
<dbReference type="EMBL" id="LMYN01000115">
    <property type="protein sequence ID" value="KRZ99874.1"/>
    <property type="molecule type" value="Genomic_DNA"/>
</dbReference>
<name>A0A0V1PUL9_9ASCO</name>